<dbReference type="Proteomes" id="UP000006833">
    <property type="component" value="Chromosome"/>
</dbReference>
<keyword evidence="1" id="KW-0282">Flagellum</keyword>
<dbReference type="InterPro" id="IPR010845">
    <property type="entry name" value="FlaF"/>
</dbReference>
<dbReference type="HOGENOM" id="CLU_141460_1_0_5"/>
<proteinExistence type="predicted"/>
<gene>
    <name evidence="1" type="primary">flaF</name>
    <name evidence="1" type="ordered locus">Dshi_3360</name>
</gene>
<name>A8LNJ9_DINSH</name>
<protein>
    <submittedName>
        <fullName evidence="1">Flagellar biosynthesis regulatory protein FlaF</fullName>
    </submittedName>
</protein>
<evidence type="ECO:0000313" key="2">
    <source>
        <dbReference type="Proteomes" id="UP000006833"/>
    </source>
</evidence>
<dbReference type="GO" id="GO:0044781">
    <property type="term" value="P:bacterial-type flagellum organization"/>
    <property type="evidence" value="ECO:0007669"/>
    <property type="project" value="InterPro"/>
</dbReference>
<dbReference type="Pfam" id="PF07309">
    <property type="entry name" value="FlaF"/>
    <property type="match status" value="1"/>
</dbReference>
<dbReference type="KEGG" id="dsh:Dshi_3360"/>
<reference evidence="2" key="1">
    <citation type="journal article" date="2010" name="ISME J.">
        <title>The complete genome sequence of the algal symbiont Dinoroseobacter shibae: a hitchhiker's guide to life in the sea.</title>
        <authorList>
            <person name="Wagner-Dobler I."/>
            <person name="Ballhausen B."/>
            <person name="Berger M."/>
            <person name="Brinkhoff T."/>
            <person name="Buchholz I."/>
            <person name="Bunk B."/>
            <person name="Cypionka H."/>
            <person name="Daniel R."/>
            <person name="Drepper T."/>
            <person name="Gerdts G."/>
            <person name="Hahnke S."/>
            <person name="Han C."/>
            <person name="Jahn D."/>
            <person name="Kalhoefer D."/>
            <person name="Kiss H."/>
            <person name="Klenk H.P."/>
            <person name="Kyrpides N."/>
            <person name="Liebl W."/>
            <person name="Liesegang H."/>
            <person name="Meincke L."/>
            <person name="Pati A."/>
            <person name="Petersen J."/>
            <person name="Piekarski T."/>
            <person name="Pommerenke C."/>
            <person name="Pradella S."/>
            <person name="Pukall R."/>
            <person name="Rabus R."/>
            <person name="Stackebrandt E."/>
            <person name="Thole S."/>
            <person name="Thompson L."/>
            <person name="Tielen P."/>
            <person name="Tomasch J."/>
            <person name="von Jan M."/>
            <person name="Wanphrut N."/>
            <person name="Wichels A."/>
            <person name="Zech H."/>
            <person name="Simon M."/>
        </authorList>
    </citation>
    <scope>NUCLEOTIDE SEQUENCE [LARGE SCALE GENOMIC DNA]</scope>
    <source>
        <strain evidence="2">DSM 16493 / NCIMB 14021 / DFL 12</strain>
    </source>
</reference>
<dbReference type="NCBIfam" id="NF009435">
    <property type="entry name" value="PRK12794.1"/>
    <property type="match status" value="1"/>
</dbReference>
<dbReference type="AlphaFoldDB" id="A8LNJ9"/>
<organism evidence="1 2">
    <name type="scientific">Dinoroseobacter shibae (strain DSM 16493 / NCIMB 14021 / DFL 12)</name>
    <dbReference type="NCBI Taxonomy" id="398580"/>
    <lineage>
        <taxon>Bacteria</taxon>
        <taxon>Pseudomonadati</taxon>
        <taxon>Pseudomonadota</taxon>
        <taxon>Alphaproteobacteria</taxon>
        <taxon>Rhodobacterales</taxon>
        <taxon>Roseobacteraceae</taxon>
        <taxon>Dinoroseobacter</taxon>
    </lineage>
</organism>
<evidence type="ECO:0000313" key="1">
    <source>
        <dbReference type="EMBL" id="ABV95093.1"/>
    </source>
</evidence>
<keyword evidence="1" id="KW-0969">Cilium</keyword>
<accession>A8LNJ9</accession>
<keyword evidence="2" id="KW-1185">Reference proteome</keyword>
<sequence>MNAYARSQMAYSNHTAATRTEQSIEYELFAKMTSALVQSSKSGKFEAIAKAVHDNRRLWLALAADVSDDANNLPVELRAQVFYLAEFTQHHSSKVLTEKVPVDPLVEINRSIMSGLFAQRGAA</sequence>
<dbReference type="OrthoDB" id="9808944at2"/>
<dbReference type="EMBL" id="CP000830">
    <property type="protein sequence ID" value="ABV95093.1"/>
    <property type="molecule type" value="Genomic_DNA"/>
</dbReference>
<dbReference type="RefSeq" id="WP_012180019.1">
    <property type="nucleotide sequence ID" value="NC_009952.1"/>
</dbReference>
<dbReference type="eggNOG" id="COG5442">
    <property type="taxonomic scope" value="Bacteria"/>
</dbReference>
<keyword evidence="1" id="KW-0966">Cell projection</keyword>
<dbReference type="STRING" id="398580.Dshi_3360"/>